<feature type="compositionally biased region" description="Polar residues" evidence="1">
    <location>
        <begin position="1"/>
        <end position="16"/>
    </location>
</feature>
<accession>A0A4S2MVD8</accession>
<organism evidence="2 3">
    <name type="scientific">Ascodesmis nigricans</name>
    <dbReference type="NCBI Taxonomy" id="341454"/>
    <lineage>
        <taxon>Eukaryota</taxon>
        <taxon>Fungi</taxon>
        <taxon>Dikarya</taxon>
        <taxon>Ascomycota</taxon>
        <taxon>Pezizomycotina</taxon>
        <taxon>Pezizomycetes</taxon>
        <taxon>Pezizales</taxon>
        <taxon>Ascodesmidaceae</taxon>
        <taxon>Ascodesmis</taxon>
    </lineage>
</organism>
<dbReference type="Proteomes" id="UP000298138">
    <property type="component" value="Unassembled WGS sequence"/>
</dbReference>
<proteinExistence type="predicted"/>
<feature type="region of interest" description="Disordered" evidence="1">
    <location>
        <begin position="1"/>
        <end position="45"/>
    </location>
</feature>
<name>A0A4S2MVD8_9PEZI</name>
<dbReference type="InParanoid" id="A0A4S2MVD8"/>
<dbReference type="AlphaFoldDB" id="A0A4S2MVD8"/>
<evidence type="ECO:0000256" key="1">
    <source>
        <dbReference type="SAM" id="MobiDB-lite"/>
    </source>
</evidence>
<gene>
    <name evidence="2" type="ORF">EX30DRAFT_341498</name>
</gene>
<dbReference type="OrthoDB" id="5411041at2759"/>
<feature type="compositionally biased region" description="Polar residues" evidence="1">
    <location>
        <begin position="23"/>
        <end position="39"/>
    </location>
</feature>
<evidence type="ECO:0000313" key="2">
    <source>
        <dbReference type="EMBL" id="TGZ80572.1"/>
    </source>
</evidence>
<sequence>MRNQGENATSQTTSPLSHPPPYASTSTSTNPKPTANPDSPASLVLTHPEADPFRRIRSNAALCVAIGFPILAALPPRKFDIYTFMLGVSWVVAVNEIAEERAGMGLLRMIGGGLRERRLTEEGETELVRLEREKGWKGEAVRRAQVDEEEGLGIAEMIGKRIREAVGLEHVDTDGKVGSVAEEVEKIKGTAKER</sequence>
<keyword evidence="3" id="KW-1185">Reference proteome</keyword>
<protein>
    <submittedName>
        <fullName evidence="2">Uncharacterized protein</fullName>
    </submittedName>
</protein>
<dbReference type="EMBL" id="ML220124">
    <property type="protein sequence ID" value="TGZ80572.1"/>
    <property type="molecule type" value="Genomic_DNA"/>
</dbReference>
<reference evidence="2 3" key="1">
    <citation type="submission" date="2019-04" db="EMBL/GenBank/DDBJ databases">
        <title>Comparative genomics and transcriptomics to analyze fruiting body development in filamentous ascomycetes.</title>
        <authorList>
            <consortium name="DOE Joint Genome Institute"/>
            <person name="Lutkenhaus R."/>
            <person name="Traeger S."/>
            <person name="Breuer J."/>
            <person name="Kuo A."/>
            <person name="Lipzen A."/>
            <person name="Pangilinan J."/>
            <person name="Dilworth D."/>
            <person name="Sandor L."/>
            <person name="Poggeler S."/>
            <person name="Barry K."/>
            <person name="Grigoriev I.V."/>
            <person name="Nowrousian M."/>
        </authorList>
    </citation>
    <scope>NUCLEOTIDE SEQUENCE [LARGE SCALE GENOMIC DNA]</scope>
    <source>
        <strain evidence="2 3">CBS 389.68</strain>
    </source>
</reference>
<evidence type="ECO:0000313" key="3">
    <source>
        <dbReference type="Proteomes" id="UP000298138"/>
    </source>
</evidence>